<accession>A0AAD7JNR1</accession>
<evidence type="ECO:0000313" key="3">
    <source>
        <dbReference type="Proteomes" id="UP001215280"/>
    </source>
</evidence>
<protein>
    <recommendedName>
        <fullName evidence="4">BAH domain-containing protein</fullName>
    </recommendedName>
</protein>
<reference evidence="2" key="1">
    <citation type="submission" date="2023-03" db="EMBL/GenBank/DDBJ databases">
        <title>Massive genome expansion in bonnet fungi (Mycena s.s.) driven by repeated elements and novel gene families across ecological guilds.</title>
        <authorList>
            <consortium name="Lawrence Berkeley National Laboratory"/>
            <person name="Harder C.B."/>
            <person name="Miyauchi S."/>
            <person name="Viragh M."/>
            <person name="Kuo A."/>
            <person name="Thoen E."/>
            <person name="Andreopoulos B."/>
            <person name="Lu D."/>
            <person name="Skrede I."/>
            <person name="Drula E."/>
            <person name="Henrissat B."/>
            <person name="Morin E."/>
            <person name="Kohler A."/>
            <person name="Barry K."/>
            <person name="LaButti K."/>
            <person name="Morin E."/>
            <person name="Salamov A."/>
            <person name="Lipzen A."/>
            <person name="Mereny Z."/>
            <person name="Hegedus B."/>
            <person name="Baldrian P."/>
            <person name="Stursova M."/>
            <person name="Weitz H."/>
            <person name="Taylor A."/>
            <person name="Grigoriev I.V."/>
            <person name="Nagy L.G."/>
            <person name="Martin F."/>
            <person name="Kauserud H."/>
        </authorList>
    </citation>
    <scope>NUCLEOTIDE SEQUENCE</scope>
    <source>
        <strain evidence="2">CBHHK188m</strain>
    </source>
</reference>
<dbReference type="InterPro" id="IPR043151">
    <property type="entry name" value="BAH_sf"/>
</dbReference>
<feature type="region of interest" description="Disordered" evidence="1">
    <location>
        <begin position="1"/>
        <end position="35"/>
    </location>
</feature>
<dbReference type="EMBL" id="JARJLG010000027">
    <property type="protein sequence ID" value="KAJ7768706.1"/>
    <property type="molecule type" value="Genomic_DNA"/>
</dbReference>
<gene>
    <name evidence="2" type="ORF">DFH07DRAFT_807700</name>
</gene>
<organism evidence="2 3">
    <name type="scientific">Mycena maculata</name>
    <dbReference type="NCBI Taxonomy" id="230809"/>
    <lineage>
        <taxon>Eukaryota</taxon>
        <taxon>Fungi</taxon>
        <taxon>Dikarya</taxon>
        <taxon>Basidiomycota</taxon>
        <taxon>Agaricomycotina</taxon>
        <taxon>Agaricomycetes</taxon>
        <taxon>Agaricomycetidae</taxon>
        <taxon>Agaricales</taxon>
        <taxon>Marasmiineae</taxon>
        <taxon>Mycenaceae</taxon>
        <taxon>Mycena</taxon>
    </lineage>
</organism>
<dbReference type="CDD" id="cd04370">
    <property type="entry name" value="BAH"/>
    <property type="match status" value="1"/>
</dbReference>
<comment type="caution">
    <text evidence="2">The sequence shown here is derived from an EMBL/GenBank/DDBJ whole genome shotgun (WGS) entry which is preliminary data.</text>
</comment>
<name>A0AAD7JNR1_9AGAR</name>
<dbReference type="Proteomes" id="UP001215280">
    <property type="component" value="Unassembled WGS sequence"/>
</dbReference>
<proteinExistence type="predicted"/>
<evidence type="ECO:0000313" key="2">
    <source>
        <dbReference type="EMBL" id="KAJ7768706.1"/>
    </source>
</evidence>
<feature type="compositionally biased region" description="Basic residues" evidence="1">
    <location>
        <begin position="1"/>
        <end position="13"/>
    </location>
</feature>
<evidence type="ECO:0008006" key="4">
    <source>
        <dbReference type="Google" id="ProtNLM"/>
    </source>
</evidence>
<keyword evidence="3" id="KW-1185">Reference proteome</keyword>
<sequence>MAVARGRKPKKRKAEVPSGGDPNAPGPDEWADMEPYGSFTITDDDGREHVFKLGETAAVLPGGTKVGAQIPLEKYWIVRILGIRRRKFVQNRTKKLKTACSKAQSQTPEFWVNVHWYYSPKEVKEKIRGFTVPHCSKYERIYSDHSELISPLTFDALVPVMKFREDNPDQEPIFDEQFFTRYFLKTSSDPGELSTYTMGSSTRLQDSVGCLCGGPYDLNDKSPLHVMYMCPRPHCRRFYHLCCLLELGHWTPMTHPLIRLSCSPDTDDIPFETPCTLTAERPPQKTSDAMGSSSSCIVDELVTRLPKDLITLAAQSIVRGAALPNLGITGNCRDVVSARRIVYAAILKGTPAVNEWEERLDVDAAIVESDLPVLQHEDTGKAVVLMCPNCHGPI</sequence>
<evidence type="ECO:0000256" key="1">
    <source>
        <dbReference type="SAM" id="MobiDB-lite"/>
    </source>
</evidence>
<dbReference type="AlphaFoldDB" id="A0AAD7JNR1"/>
<dbReference type="Gene3D" id="2.30.30.490">
    <property type="match status" value="1"/>
</dbReference>